<reference evidence="1" key="1">
    <citation type="submission" date="2018-05" db="EMBL/GenBank/DDBJ databases">
        <title>Draft genome of Mucuna pruriens seed.</title>
        <authorList>
            <person name="Nnadi N.E."/>
            <person name="Vos R."/>
            <person name="Hasami M.H."/>
            <person name="Devisetty U.K."/>
            <person name="Aguiy J.C."/>
        </authorList>
    </citation>
    <scope>NUCLEOTIDE SEQUENCE [LARGE SCALE GENOMIC DNA]</scope>
    <source>
        <strain evidence="1">JCA_2017</strain>
    </source>
</reference>
<comment type="caution">
    <text evidence="1">The sequence shown here is derived from an EMBL/GenBank/DDBJ whole genome shotgun (WGS) entry which is preliminary data.</text>
</comment>
<keyword evidence="2" id="KW-1185">Reference proteome</keyword>
<organism evidence="1 2">
    <name type="scientific">Mucuna pruriens</name>
    <name type="common">Velvet bean</name>
    <name type="synonym">Dolichos pruriens</name>
    <dbReference type="NCBI Taxonomy" id="157652"/>
    <lineage>
        <taxon>Eukaryota</taxon>
        <taxon>Viridiplantae</taxon>
        <taxon>Streptophyta</taxon>
        <taxon>Embryophyta</taxon>
        <taxon>Tracheophyta</taxon>
        <taxon>Spermatophyta</taxon>
        <taxon>Magnoliopsida</taxon>
        <taxon>eudicotyledons</taxon>
        <taxon>Gunneridae</taxon>
        <taxon>Pentapetalae</taxon>
        <taxon>rosids</taxon>
        <taxon>fabids</taxon>
        <taxon>Fabales</taxon>
        <taxon>Fabaceae</taxon>
        <taxon>Papilionoideae</taxon>
        <taxon>50 kb inversion clade</taxon>
        <taxon>NPAAA clade</taxon>
        <taxon>indigoferoid/millettioid clade</taxon>
        <taxon>Phaseoleae</taxon>
        <taxon>Mucuna</taxon>
    </lineage>
</organism>
<proteinExistence type="predicted"/>
<sequence length="84" mass="10039">MEKPIEIHMLATKRILLYLQQTREFGLFYKRVKNPIYLDLLAMITWEIKMLRRLLEELKFKQLGASTIFCNNNSIIKLSKNPIL</sequence>
<dbReference type="PANTHER" id="PTHR11439:SF517">
    <property type="entry name" value="CYSTEINE-RICH RLK (RECEPTOR-LIKE PROTEIN KINASE) 8"/>
    <property type="match status" value="1"/>
</dbReference>
<dbReference type="PANTHER" id="PTHR11439">
    <property type="entry name" value="GAG-POL-RELATED RETROTRANSPOSON"/>
    <property type="match status" value="1"/>
</dbReference>
<feature type="non-terminal residue" evidence="1">
    <location>
        <position position="1"/>
    </location>
</feature>
<name>A0A371FD05_MUCPR</name>
<evidence type="ECO:0000313" key="2">
    <source>
        <dbReference type="Proteomes" id="UP000257109"/>
    </source>
</evidence>
<gene>
    <name evidence="1" type="ORF">CR513_43864</name>
</gene>
<dbReference type="AlphaFoldDB" id="A0A371FD05"/>
<evidence type="ECO:0000313" key="1">
    <source>
        <dbReference type="EMBL" id="RDX76175.1"/>
    </source>
</evidence>
<dbReference type="EMBL" id="QJKJ01009604">
    <property type="protein sequence ID" value="RDX76175.1"/>
    <property type="molecule type" value="Genomic_DNA"/>
</dbReference>
<protein>
    <recommendedName>
        <fullName evidence="3">Copia protein</fullName>
    </recommendedName>
</protein>
<evidence type="ECO:0008006" key="3">
    <source>
        <dbReference type="Google" id="ProtNLM"/>
    </source>
</evidence>
<accession>A0A371FD05</accession>
<dbReference type="Proteomes" id="UP000257109">
    <property type="component" value="Unassembled WGS sequence"/>
</dbReference>